<dbReference type="InterPro" id="IPR036860">
    <property type="entry name" value="SH2_dom_sf"/>
</dbReference>
<organism evidence="5">
    <name type="scientific">Prunus dulcis</name>
    <name type="common">Almond</name>
    <name type="synonym">Amygdalus dulcis</name>
    <dbReference type="NCBI Taxonomy" id="3755"/>
    <lineage>
        <taxon>Eukaryota</taxon>
        <taxon>Viridiplantae</taxon>
        <taxon>Streptophyta</taxon>
        <taxon>Embryophyta</taxon>
        <taxon>Tracheophyta</taxon>
        <taxon>Spermatophyta</taxon>
        <taxon>Magnoliopsida</taxon>
        <taxon>eudicotyledons</taxon>
        <taxon>Gunneridae</taxon>
        <taxon>Pentapetalae</taxon>
        <taxon>rosids</taxon>
        <taxon>fabids</taxon>
        <taxon>Rosales</taxon>
        <taxon>Rosaceae</taxon>
        <taxon>Amygdaloideae</taxon>
        <taxon>Amygdaleae</taxon>
        <taxon>Prunus</taxon>
    </lineage>
</organism>
<dbReference type="InterPro" id="IPR000980">
    <property type="entry name" value="SH2"/>
</dbReference>
<evidence type="ECO:0000313" key="5">
    <source>
        <dbReference type="EMBL" id="BBH01609.1"/>
    </source>
</evidence>
<dbReference type="InterPro" id="IPR001217">
    <property type="entry name" value="STAT"/>
</dbReference>
<evidence type="ECO:0000256" key="2">
    <source>
        <dbReference type="PROSITE-ProRule" id="PRU00191"/>
    </source>
</evidence>
<feature type="compositionally biased region" description="Polar residues" evidence="3">
    <location>
        <begin position="415"/>
        <end position="425"/>
    </location>
</feature>
<dbReference type="Gene3D" id="3.30.505.10">
    <property type="entry name" value="SH2 domain"/>
    <property type="match status" value="1"/>
</dbReference>
<proteinExistence type="predicted"/>
<feature type="non-terminal residue" evidence="5">
    <location>
        <position position="1"/>
    </location>
</feature>
<dbReference type="PANTHER" id="PTHR11801">
    <property type="entry name" value="SIGNAL TRANSDUCER AND ACTIVATOR OF TRANSCRIPTION"/>
    <property type="match status" value="1"/>
</dbReference>
<sequence>SNSFYSAEHQITTHLKHNRNRAPTVPTKQRRNPVEVVEQRLRRRRTMANEEKDSVEYYSLLKDFRAEIEVQEGAFSLCFWLYLMSSTAFPARLIQVQSSATEGAPFLVLSEKKKMVLLPLGILHKEAPETCDLTSLSEVPHVAMETEFPMEKWIHIGCEVSSDFVLLHIDGEIAGKKAMSPLFNKDSISGGLTKITLVCGGGDDNSLQGYVHNHKVLPLTSSIMEYYAKDPPLQLSIDNSSALEIEEGSDGVWSIVGGKASCRRIFSLDVVLLDAFSHPINKELEVIASLVYADNGAPVEKTSDGEAPLLASQDGVEFASCDRPSKMLHGHASFKLKISQLSGLDDETLELHHSSIHEEKLSPSSKRCRLGQDDECNSHSRTANQVKNVARRSDSLEELDDSQTDSESPEARNSALKSTSSSRNPMSDATIFKYCLAGLTEKTLLLKEISSTASNEELLSFSHQVSLYSGCSHHRHQIAMAKRLIEEGNKAWNLISQNKHQVPWESVVFEIEEQFMKIAACNSRALTQQDFELLRRIAGCQEYLAQENFEKMWCWLYPVALTLSKDWINTMWSSTSPKWIEGFITKEEAETSLQGSRGLQESGTFVLRFPTSRSWPHPDAGSLVVTYVGSKHTIHNKLISLDQMFRIIRSR</sequence>
<accession>A0A4Y1RBL9</accession>
<dbReference type="EMBL" id="AP019300">
    <property type="protein sequence ID" value="BBH01609.1"/>
    <property type="molecule type" value="Genomic_DNA"/>
</dbReference>
<evidence type="ECO:0000256" key="3">
    <source>
        <dbReference type="SAM" id="MobiDB-lite"/>
    </source>
</evidence>
<dbReference type="SUPFAM" id="SSF55550">
    <property type="entry name" value="SH2 domain"/>
    <property type="match status" value="1"/>
</dbReference>
<dbReference type="PROSITE" id="PS50001">
    <property type="entry name" value="SH2"/>
    <property type="match status" value="1"/>
</dbReference>
<dbReference type="GO" id="GO:0003700">
    <property type="term" value="F:DNA-binding transcription factor activity"/>
    <property type="evidence" value="ECO:0007669"/>
    <property type="project" value="InterPro"/>
</dbReference>
<feature type="domain" description="SH2" evidence="4">
    <location>
        <begin position="579"/>
        <end position="651"/>
    </location>
</feature>
<name>A0A4Y1RBL9_PRUDU</name>
<feature type="compositionally biased region" description="Acidic residues" evidence="3">
    <location>
        <begin position="396"/>
        <end position="408"/>
    </location>
</feature>
<gene>
    <name evidence="5" type="ORF">Prudu_011917</name>
</gene>
<dbReference type="AlphaFoldDB" id="A0A4Y1RBL9"/>
<protein>
    <submittedName>
        <fullName evidence="5">SH2 domain protein B</fullName>
    </submittedName>
</protein>
<evidence type="ECO:0000259" key="4">
    <source>
        <dbReference type="PROSITE" id="PS50001"/>
    </source>
</evidence>
<keyword evidence="1 2" id="KW-0727">SH2 domain</keyword>
<evidence type="ECO:0000256" key="1">
    <source>
        <dbReference type="ARBA" id="ARBA00022999"/>
    </source>
</evidence>
<dbReference type="GO" id="GO:0007165">
    <property type="term" value="P:signal transduction"/>
    <property type="evidence" value="ECO:0007669"/>
    <property type="project" value="InterPro"/>
</dbReference>
<reference evidence="5" key="1">
    <citation type="journal article" date="2019" name="Science">
        <title>Mutation of a bHLH transcription factor allowed almond domestication.</title>
        <authorList>
            <person name="Sanchez-Perez R."/>
            <person name="Pavan S."/>
            <person name="Mazzeo R."/>
            <person name="Moldovan C."/>
            <person name="Aiese Cigliano R."/>
            <person name="Del Cueto J."/>
            <person name="Ricciardi F."/>
            <person name="Lotti C."/>
            <person name="Ricciardi L."/>
            <person name="Dicenta F."/>
            <person name="Lopez-Marques R.L."/>
            <person name="Lindberg Moller B."/>
        </authorList>
    </citation>
    <scope>NUCLEOTIDE SEQUENCE</scope>
</reference>
<feature type="region of interest" description="Disordered" evidence="3">
    <location>
        <begin position="354"/>
        <end position="425"/>
    </location>
</feature>